<name>A0AA39J8Z5_ARMTA</name>
<evidence type="ECO:0000313" key="1">
    <source>
        <dbReference type="EMBL" id="KAK0438355.1"/>
    </source>
</evidence>
<dbReference type="AlphaFoldDB" id="A0AA39J8Z5"/>
<dbReference type="GeneID" id="85358356"/>
<protein>
    <submittedName>
        <fullName evidence="1">Uncharacterized protein</fullName>
    </submittedName>
</protein>
<gene>
    <name evidence="1" type="ORF">EV420DRAFT_1585976</name>
</gene>
<organism evidence="1 2">
    <name type="scientific">Armillaria tabescens</name>
    <name type="common">Ringless honey mushroom</name>
    <name type="synonym">Agaricus tabescens</name>
    <dbReference type="NCBI Taxonomy" id="1929756"/>
    <lineage>
        <taxon>Eukaryota</taxon>
        <taxon>Fungi</taxon>
        <taxon>Dikarya</taxon>
        <taxon>Basidiomycota</taxon>
        <taxon>Agaricomycotina</taxon>
        <taxon>Agaricomycetes</taxon>
        <taxon>Agaricomycetidae</taxon>
        <taxon>Agaricales</taxon>
        <taxon>Marasmiineae</taxon>
        <taxon>Physalacriaceae</taxon>
        <taxon>Desarmillaria</taxon>
    </lineage>
</organism>
<dbReference type="EMBL" id="JAUEPS010000098">
    <property type="protein sequence ID" value="KAK0438355.1"/>
    <property type="molecule type" value="Genomic_DNA"/>
</dbReference>
<comment type="caution">
    <text evidence="1">The sequence shown here is derived from an EMBL/GenBank/DDBJ whole genome shotgun (WGS) entry which is preliminary data.</text>
</comment>
<evidence type="ECO:0000313" key="2">
    <source>
        <dbReference type="Proteomes" id="UP001175211"/>
    </source>
</evidence>
<dbReference type="Proteomes" id="UP001175211">
    <property type="component" value="Unassembled WGS sequence"/>
</dbReference>
<accession>A0AA39J8Z5</accession>
<dbReference type="RefSeq" id="XP_060322925.1">
    <property type="nucleotide sequence ID" value="XM_060474808.1"/>
</dbReference>
<reference evidence="1" key="1">
    <citation type="submission" date="2023-06" db="EMBL/GenBank/DDBJ databases">
        <authorList>
            <consortium name="Lawrence Berkeley National Laboratory"/>
            <person name="Ahrendt S."/>
            <person name="Sahu N."/>
            <person name="Indic B."/>
            <person name="Wong-Bajracharya J."/>
            <person name="Merenyi Z."/>
            <person name="Ke H.-M."/>
            <person name="Monk M."/>
            <person name="Kocsube S."/>
            <person name="Drula E."/>
            <person name="Lipzen A."/>
            <person name="Balint B."/>
            <person name="Henrissat B."/>
            <person name="Andreopoulos B."/>
            <person name="Martin F.M."/>
            <person name="Harder C.B."/>
            <person name="Rigling D."/>
            <person name="Ford K.L."/>
            <person name="Foster G.D."/>
            <person name="Pangilinan J."/>
            <person name="Papanicolaou A."/>
            <person name="Barry K."/>
            <person name="LaButti K."/>
            <person name="Viragh M."/>
            <person name="Koriabine M."/>
            <person name="Yan M."/>
            <person name="Riley R."/>
            <person name="Champramary S."/>
            <person name="Plett K.L."/>
            <person name="Tsai I.J."/>
            <person name="Slot J."/>
            <person name="Sipos G."/>
            <person name="Plett J."/>
            <person name="Nagy L.G."/>
            <person name="Grigoriev I.V."/>
        </authorList>
    </citation>
    <scope>NUCLEOTIDE SEQUENCE</scope>
    <source>
        <strain evidence="1">CCBAS 213</strain>
    </source>
</reference>
<proteinExistence type="predicted"/>
<sequence>MNIFTAISPGRLVSRRMFTASSFFLDSGLYSRRMPSQPSAFSLPFIRSYSRKTGADTKKTDYSFIKSRSFMKRADDRIRLFDPAVDYCVRLFRGRMTYRPREDINDSNAFSSGGTIEMMGNVVATYSILGEWDMSDMQAYADHTDYLPHLYEELMATIQTHTPTSLPYKTVFGIICDFEKGSVYRYDHATKKIYPGPSVYFDKSKDASFVEWFFSEFLGILMHQYTFTLQARTEICQDPEERAKWQCKVDLANRAYDLLTKKPVDPIEHKKDFNETLTLVERSTTQWPESPR</sequence>
<keyword evidence="2" id="KW-1185">Reference proteome</keyword>